<keyword evidence="2" id="KW-0732">Signal</keyword>
<dbReference type="Proteomes" id="UP000828390">
    <property type="component" value="Unassembled WGS sequence"/>
</dbReference>
<dbReference type="EMBL" id="JAIWYP010000005">
    <property type="protein sequence ID" value="KAH3825079.1"/>
    <property type="molecule type" value="Genomic_DNA"/>
</dbReference>
<gene>
    <name evidence="3" type="ORF">DPMN_126950</name>
</gene>
<protein>
    <submittedName>
        <fullName evidence="3">Uncharacterized protein</fullName>
    </submittedName>
</protein>
<evidence type="ECO:0000313" key="3">
    <source>
        <dbReference type="EMBL" id="KAH3825079.1"/>
    </source>
</evidence>
<proteinExistence type="predicted"/>
<comment type="caution">
    <text evidence="3">The sequence shown here is derived from an EMBL/GenBank/DDBJ whole genome shotgun (WGS) entry which is preliminary data.</text>
</comment>
<name>A0A9D4JW24_DREPO</name>
<evidence type="ECO:0000313" key="4">
    <source>
        <dbReference type="Proteomes" id="UP000828390"/>
    </source>
</evidence>
<reference evidence="3" key="2">
    <citation type="submission" date="2020-11" db="EMBL/GenBank/DDBJ databases">
        <authorList>
            <person name="McCartney M.A."/>
            <person name="Auch B."/>
            <person name="Kono T."/>
            <person name="Mallez S."/>
            <person name="Becker A."/>
            <person name="Gohl D.M."/>
            <person name="Silverstein K.A.T."/>
            <person name="Koren S."/>
            <person name="Bechman K.B."/>
            <person name="Herman A."/>
            <person name="Abrahante J.E."/>
            <person name="Garbe J."/>
        </authorList>
    </citation>
    <scope>NUCLEOTIDE SEQUENCE</scope>
    <source>
        <strain evidence="3">Duluth1</strain>
        <tissue evidence="3">Whole animal</tissue>
    </source>
</reference>
<feature type="signal peptide" evidence="2">
    <location>
        <begin position="1"/>
        <end position="23"/>
    </location>
</feature>
<dbReference type="AlphaFoldDB" id="A0A9D4JW24"/>
<evidence type="ECO:0000256" key="1">
    <source>
        <dbReference type="SAM" id="MobiDB-lite"/>
    </source>
</evidence>
<reference evidence="3" key="1">
    <citation type="journal article" date="2019" name="bioRxiv">
        <title>The Genome of the Zebra Mussel, Dreissena polymorpha: A Resource for Invasive Species Research.</title>
        <authorList>
            <person name="McCartney M.A."/>
            <person name="Auch B."/>
            <person name="Kono T."/>
            <person name="Mallez S."/>
            <person name="Zhang Y."/>
            <person name="Obille A."/>
            <person name="Becker A."/>
            <person name="Abrahante J.E."/>
            <person name="Garbe J."/>
            <person name="Badalamenti J.P."/>
            <person name="Herman A."/>
            <person name="Mangelson H."/>
            <person name="Liachko I."/>
            <person name="Sullivan S."/>
            <person name="Sone E.D."/>
            <person name="Koren S."/>
            <person name="Silverstein K.A.T."/>
            <person name="Beckman K.B."/>
            <person name="Gohl D.M."/>
        </authorList>
    </citation>
    <scope>NUCLEOTIDE SEQUENCE</scope>
    <source>
        <strain evidence="3">Duluth1</strain>
        <tissue evidence="3">Whole animal</tissue>
    </source>
</reference>
<accession>A0A9D4JW24</accession>
<keyword evidence="4" id="KW-1185">Reference proteome</keyword>
<evidence type="ECO:0000256" key="2">
    <source>
        <dbReference type="SAM" id="SignalP"/>
    </source>
</evidence>
<sequence>MYCRGSLLIFSVASVLIPPPLHKQTPADQTKAGPHEHTTPPRAPNRGVNRD</sequence>
<feature type="region of interest" description="Disordered" evidence="1">
    <location>
        <begin position="18"/>
        <end position="51"/>
    </location>
</feature>
<feature type="chain" id="PRO_5038570795" evidence="2">
    <location>
        <begin position="24"/>
        <end position="51"/>
    </location>
</feature>
<organism evidence="3 4">
    <name type="scientific">Dreissena polymorpha</name>
    <name type="common">Zebra mussel</name>
    <name type="synonym">Mytilus polymorpha</name>
    <dbReference type="NCBI Taxonomy" id="45954"/>
    <lineage>
        <taxon>Eukaryota</taxon>
        <taxon>Metazoa</taxon>
        <taxon>Spiralia</taxon>
        <taxon>Lophotrochozoa</taxon>
        <taxon>Mollusca</taxon>
        <taxon>Bivalvia</taxon>
        <taxon>Autobranchia</taxon>
        <taxon>Heteroconchia</taxon>
        <taxon>Euheterodonta</taxon>
        <taxon>Imparidentia</taxon>
        <taxon>Neoheterodontei</taxon>
        <taxon>Myida</taxon>
        <taxon>Dreissenoidea</taxon>
        <taxon>Dreissenidae</taxon>
        <taxon>Dreissena</taxon>
    </lineage>
</organism>